<reference evidence="3" key="1">
    <citation type="submission" date="2018-09" db="EMBL/GenBank/DDBJ databases">
        <title>Complete genome sequence of thermophilic cyanobacteria strain Thermosynechococcus elongatus PKUAC-SCTE542.</title>
        <authorList>
            <person name="Liang Y."/>
            <person name="Tang J."/>
            <person name="Daroch M."/>
        </authorList>
    </citation>
    <scope>NUCLEOTIDE SEQUENCE [LARGE SCALE GENOMIC DNA]</scope>
    <source>
        <strain evidence="3">E542</strain>
    </source>
</reference>
<dbReference type="Proteomes" id="UP000261812">
    <property type="component" value="Chromosome"/>
</dbReference>
<feature type="coiled-coil region" evidence="1">
    <location>
        <begin position="11"/>
        <end position="60"/>
    </location>
</feature>
<proteinExistence type="predicted"/>
<keyword evidence="3" id="KW-1185">Reference proteome</keyword>
<protein>
    <recommendedName>
        <fullName evidence="4">DUF2203 domain-containing protein</fullName>
    </recommendedName>
</protein>
<dbReference type="EMBL" id="CP032152">
    <property type="protein sequence ID" value="AXY67793.1"/>
    <property type="molecule type" value="Genomic_DNA"/>
</dbReference>
<evidence type="ECO:0000313" key="3">
    <source>
        <dbReference type="Proteomes" id="UP000261812"/>
    </source>
</evidence>
<name>A0A3B7MAX5_9CYAN</name>
<keyword evidence="1" id="KW-0175">Coiled coil</keyword>
<evidence type="ECO:0008006" key="4">
    <source>
        <dbReference type="Google" id="ProtNLM"/>
    </source>
</evidence>
<evidence type="ECO:0000313" key="2">
    <source>
        <dbReference type="EMBL" id="AXY67793.1"/>
    </source>
</evidence>
<evidence type="ECO:0000256" key="1">
    <source>
        <dbReference type="SAM" id="Coils"/>
    </source>
</evidence>
<dbReference type="KEGG" id="tsq:D3A95_05545"/>
<dbReference type="RefSeq" id="WP_181496638.1">
    <property type="nucleotide sequence ID" value="NZ_CP032152.1"/>
</dbReference>
<accession>A0A3B7MAX5</accession>
<organism evidence="2 3">
    <name type="scientific">Thermosynechococcus sichuanensis E542</name>
    <dbReference type="NCBI Taxonomy" id="2016101"/>
    <lineage>
        <taxon>Bacteria</taxon>
        <taxon>Bacillati</taxon>
        <taxon>Cyanobacteriota</taxon>
        <taxon>Cyanophyceae</taxon>
        <taxon>Acaryochloridales</taxon>
        <taxon>Thermosynechococcaceae</taxon>
        <taxon>Thermosynechococcus</taxon>
        <taxon>Thermosynechococcus sichuanensis</taxon>
    </lineage>
</organism>
<sequence>MEPQDEVRQVYEETQARMAALYREYEQIKATQARLKGRNQAALDQERDRLQQELRQLEAEFGLTLLFHLGEAARERWQEILAQENFWQFVRFAGLGFVLGLLVKSLTG</sequence>
<gene>
    <name evidence="2" type="ORF">D3A95_05545</name>
</gene>
<dbReference type="AlphaFoldDB" id="A0A3B7MAX5"/>